<keyword evidence="1" id="KW-0472">Membrane</keyword>
<evidence type="ECO:0000313" key="5">
    <source>
        <dbReference type="Proteomes" id="UP000295132"/>
    </source>
</evidence>
<keyword evidence="3" id="KW-0378">Hydrolase</keyword>
<dbReference type="CDD" id="cd00077">
    <property type="entry name" value="HDc"/>
    <property type="match status" value="1"/>
</dbReference>
<dbReference type="Proteomes" id="UP000295132">
    <property type="component" value="Unassembled WGS sequence"/>
</dbReference>
<dbReference type="SUPFAM" id="SSF109604">
    <property type="entry name" value="HD-domain/PDEase-like"/>
    <property type="match status" value="1"/>
</dbReference>
<dbReference type="InterPro" id="IPR037522">
    <property type="entry name" value="HD_GYP_dom"/>
</dbReference>
<dbReference type="EC" id="3.1.4.-" evidence="3"/>
<accession>A0A4R5VN89</accession>
<dbReference type="Gene3D" id="1.10.3210.10">
    <property type="entry name" value="Hypothetical protein af1432"/>
    <property type="match status" value="1"/>
</dbReference>
<reference evidence="3" key="2">
    <citation type="submission" date="2023-08" db="EMBL/GenBank/DDBJ databases">
        <title>Nitrogen cycling bacteria in agricultural field soils.</title>
        <authorList>
            <person name="Jang J."/>
        </authorList>
    </citation>
    <scope>NUCLEOTIDE SEQUENCE</scope>
    <source>
        <strain evidence="3">PS3-36</strain>
    </source>
</reference>
<proteinExistence type="predicted"/>
<dbReference type="SMART" id="SM00471">
    <property type="entry name" value="HDc"/>
    <property type="match status" value="1"/>
</dbReference>
<name>A0A4R5VN89_9BACI</name>
<dbReference type="AlphaFoldDB" id="A0A4R5VN89"/>
<dbReference type="Pfam" id="PF13487">
    <property type="entry name" value="HD_5"/>
    <property type="match status" value="1"/>
</dbReference>
<keyword evidence="1" id="KW-1133">Transmembrane helix</keyword>
<comment type="caution">
    <text evidence="4">The sequence shown here is derived from an EMBL/GenBank/DDBJ whole genome shotgun (WGS) entry which is preliminary data.</text>
</comment>
<organism evidence="4 5">
    <name type="scientific">Bacillus salipaludis</name>
    <dbReference type="NCBI Taxonomy" id="2547811"/>
    <lineage>
        <taxon>Bacteria</taxon>
        <taxon>Bacillati</taxon>
        <taxon>Bacillota</taxon>
        <taxon>Bacilli</taxon>
        <taxon>Bacillales</taxon>
        <taxon>Bacillaceae</taxon>
        <taxon>Bacillus</taxon>
    </lineage>
</organism>
<dbReference type="InterPro" id="IPR006675">
    <property type="entry name" value="HDIG_dom"/>
</dbReference>
<keyword evidence="6" id="KW-1185">Reference proteome</keyword>
<sequence>MKKKLIDPNIRNEEGRTLKWFLVLFYFISIAYDLSFRIISIYDPKFKNDNRDFLGLWIYLFMFALIPIAYYLFKRQKVYLIKYIYFITYTSVSLINEIISFLGDPTHFKTGNVVEVFWLLLSPVFVSTTFVKVVTVGLLLKYILDGIIIQSPVVLLPVLIVAIFSVLSFIILYRFKSYVKAIKTSYDQQIVGIVKGVIATLELKDPYTRGHSERVASYALELAKVSGKFSEDELKSFNYACLLHDIGKINIPDQILMKPGMLTNEEYEIIKSHTIVGAEAVSKVVGLKNSISVIRSHHERWDGKGYPDQLKGKEIPFLARISAIADAFDAMTSTRSYRSALSVEEANSRILEGSGTQFDPELVEEYKKVLPKWKTIHSKLNDGLGHNNLNIHEEKTKVRGVTS</sequence>
<dbReference type="GO" id="GO:0016787">
    <property type="term" value="F:hydrolase activity"/>
    <property type="evidence" value="ECO:0007669"/>
    <property type="project" value="UniProtKB-KW"/>
</dbReference>
<dbReference type="PROSITE" id="PS51832">
    <property type="entry name" value="HD_GYP"/>
    <property type="match status" value="1"/>
</dbReference>
<protein>
    <submittedName>
        <fullName evidence="4">HD-GYP domain-containing protein</fullName>
        <ecNumber evidence="3">3.1.4.-</ecNumber>
    </submittedName>
</protein>
<dbReference type="NCBIfam" id="TIGR00277">
    <property type="entry name" value="HDIG"/>
    <property type="match status" value="1"/>
</dbReference>
<dbReference type="Proteomes" id="UP001178888">
    <property type="component" value="Unassembled WGS sequence"/>
</dbReference>
<evidence type="ECO:0000313" key="3">
    <source>
        <dbReference type="EMBL" id="MDQ6595965.1"/>
    </source>
</evidence>
<evidence type="ECO:0000259" key="2">
    <source>
        <dbReference type="PROSITE" id="PS51832"/>
    </source>
</evidence>
<dbReference type="EMBL" id="JAVGVR010000001">
    <property type="protein sequence ID" value="MDQ6595965.1"/>
    <property type="molecule type" value="Genomic_DNA"/>
</dbReference>
<gene>
    <name evidence="4" type="ORF">E2K98_17420</name>
    <name evidence="3" type="ORF">RCG21_06095</name>
</gene>
<reference evidence="4 5" key="1">
    <citation type="submission" date="2019-03" db="EMBL/GenBank/DDBJ databases">
        <title>Bacillus niacini sp. nov. a Nicotinate-Metabolizing Mesophile Isolated from Soil.</title>
        <authorList>
            <person name="Zhang G."/>
        </authorList>
    </citation>
    <scope>NUCLEOTIDE SEQUENCE [LARGE SCALE GENOMIC DNA]</scope>
    <source>
        <strain evidence="4 5">WN066</strain>
    </source>
</reference>
<dbReference type="PANTHER" id="PTHR43155">
    <property type="entry name" value="CYCLIC DI-GMP PHOSPHODIESTERASE PA4108-RELATED"/>
    <property type="match status" value="1"/>
</dbReference>
<feature type="transmembrane region" description="Helical" evidence="1">
    <location>
        <begin position="117"/>
        <end position="140"/>
    </location>
</feature>
<dbReference type="Pfam" id="PF20971">
    <property type="entry name" value="MASE12"/>
    <property type="match status" value="1"/>
</dbReference>
<dbReference type="InterPro" id="IPR003607">
    <property type="entry name" value="HD/PDEase_dom"/>
</dbReference>
<feature type="transmembrane region" description="Helical" evidence="1">
    <location>
        <begin position="20"/>
        <end position="42"/>
    </location>
</feature>
<evidence type="ECO:0000256" key="1">
    <source>
        <dbReference type="SAM" id="Phobius"/>
    </source>
</evidence>
<dbReference type="InterPro" id="IPR048436">
    <property type="entry name" value="MASE12"/>
</dbReference>
<evidence type="ECO:0000313" key="6">
    <source>
        <dbReference type="Proteomes" id="UP001178888"/>
    </source>
</evidence>
<keyword evidence="1" id="KW-0812">Transmembrane</keyword>
<feature type="transmembrane region" description="Helical" evidence="1">
    <location>
        <begin position="80"/>
        <end position="102"/>
    </location>
</feature>
<feature type="transmembrane region" description="Helical" evidence="1">
    <location>
        <begin position="54"/>
        <end position="73"/>
    </location>
</feature>
<feature type="transmembrane region" description="Helical" evidence="1">
    <location>
        <begin position="152"/>
        <end position="175"/>
    </location>
</feature>
<evidence type="ECO:0000313" key="4">
    <source>
        <dbReference type="EMBL" id="TDK59709.1"/>
    </source>
</evidence>
<feature type="domain" description="HD-GYP" evidence="2">
    <location>
        <begin position="186"/>
        <end position="382"/>
    </location>
</feature>
<dbReference type="RefSeq" id="WP_133336312.1">
    <property type="nucleotide sequence ID" value="NZ_JAVGVR010000001.1"/>
</dbReference>
<dbReference type="EMBL" id="SMYO01000008">
    <property type="protein sequence ID" value="TDK59709.1"/>
    <property type="molecule type" value="Genomic_DNA"/>
</dbReference>